<feature type="transmembrane region" description="Helical" evidence="1">
    <location>
        <begin position="337"/>
        <end position="360"/>
    </location>
</feature>
<dbReference type="PANTHER" id="PTHR38457:SF1">
    <property type="entry name" value="REGULATOR ABRB-RELATED"/>
    <property type="match status" value="1"/>
</dbReference>
<keyword evidence="2" id="KW-0560">Oxidoreductase</keyword>
<dbReference type="InterPro" id="IPR007820">
    <property type="entry name" value="AbrB_fam"/>
</dbReference>
<feature type="transmembrane region" description="Helical" evidence="1">
    <location>
        <begin position="199"/>
        <end position="218"/>
    </location>
</feature>
<keyword evidence="1" id="KW-0812">Transmembrane</keyword>
<keyword evidence="2" id="KW-0503">Monooxygenase</keyword>
<reference evidence="2 3" key="1">
    <citation type="submission" date="2017-05" db="EMBL/GenBank/DDBJ databases">
        <title>Comparative genomic and metabolic analysis of manganese-oxidizing mechanisms in Celeribater manganoxidans DY25T: its adaption to the environment of polymetallic nodule.</title>
        <authorList>
            <person name="Wang X."/>
        </authorList>
    </citation>
    <scope>NUCLEOTIDE SEQUENCE [LARGE SCALE GENOMIC DNA]</scope>
    <source>
        <strain evidence="2 3">DY25</strain>
        <plasmid evidence="3">pdy25-a</plasmid>
    </source>
</reference>
<feature type="transmembrane region" description="Helical" evidence="1">
    <location>
        <begin position="165"/>
        <end position="187"/>
    </location>
</feature>
<dbReference type="EMBL" id="CP021405">
    <property type="protein sequence ID" value="ATI43538.1"/>
    <property type="molecule type" value="Genomic_DNA"/>
</dbReference>
<evidence type="ECO:0000313" key="3">
    <source>
        <dbReference type="Proteomes" id="UP000219050"/>
    </source>
</evidence>
<geneLocation type="plasmid" evidence="3">
    <name>pdy25-a</name>
</geneLocation>
<evidence type="ECO:0000256" key="1">
    <source>
        <dbReference type="SAM" id="Phobius"/>
    </source>
</evidence>
<dbReference type="OrthoDB" id="7157734at2"/>
<accession>A0A291M3Y9</accession>
<dbReference type="AlphaFoldDB" id="A0A291M3Y9"/>
<feature type="transmembrane region" description="Helical" evidence="1">
    <location>
        <begin position="31"/>
        <end position="51"/>
    </location>
</feature>
<keyword evidence="1" id="KW-1133">Transmembrane helix</keyword>
<keyword evidence="1" id="KW-0472">Membrane</keyword>
<dbReference type="Proteomes" id="UP000219050">
    <property type="component" value="Plasmid pDY25-A"/>
</dbReference>
<feature type="transmembrane region" description="Helical" evidence="1">
    <location>
        <begin position="225"/>
        <end position="244"/>
    </location>
</feature>
<organism evidence="2 3">
    <name type="scientific">Pacificitalea manganoxidans</name>
    <dbReference type="NCBI Taxonomy" id="1411902"/>
    <lineage>
        <taxon>Bacteria</taxon>
        <taxon>Pseudomonadati</taxon>
        <taxon>Pseudomonadota</taxon>
        <taxon>Alphaproteobacteria</taxon>
        <taxon>Rhodobacterales</taxon>
        <taxon>Paracoccaceae</taxon>
        <taxon>Pacificitalea</taxon>
    </lineage>
</organism>
<protein>
    <submittedName>
        <fullName evidence="2">Ammonia monooxygenase</fullName>
    </submittedName>
</protein>
<gene>
    <name evidence="2" type="ORF">CBW24_15395</name>
</gene>
<keyword evidence="3" id="KW-1185">Reference proteome</keyword>
<name>A0A291M3Y9_9RHOB</name>
<dbReference type="RefSeq" id="WP_097374296.1">
    <property type="nucleotide sequence ID" value="NZ_CP021405.1"/>
</dbReference>
<dbReference type="Pfam" id="PF05145">
    <property type="entry name" value="AbrB"/>
    <property type="match status" value="1"/>
</dbReference>
<dbReference type="GO" id="GO:0004497">
    <property type="term" value="F:monooxygenase activity"/>
    <property type="evidence" value="ECO:0007669"/>
    <property type="project" value="UniProtKB-KW"/>
</dbReference>
<dbReference type="PANTHER" id="PTHR38457">
    <property type="entry name" value="REGULATOR ABRB-RELATED"/>
    <property type="match status" value="1"/>
</dbReference>
<proteinExistence type="predicted"/>
<dbReference type="InterPro" id="IPR017516">
    <property type="entry name" value="AbrB_dup"/>
</dbReference>
<feature type="transmembrane region" description="Helical" evidence="1">
    <location>
        <begin position="57"/>
        <end position="77"/>
    </location>
</feature>
<dbReference type="GO" id="GO:0010468">
    <property type="term" value="P:regulation of gene expression"/>
    <property type="evidence" value="ECO:0007669"/>
    <property type="project" value="InterPro"/>
</dbReference>
<evidence type="ECO:0000313" key="2">
    <source>
        <dbReference type="EMBL" id="ATI43538.1"/>
    </source>
</evidence>
<dbReference type="PIRSF" id="PIRSF038991">
    <property type="entry name" value="Protein_AbrB"/>
    <property type="match status" value="1"/>
</dbReference>
<keyword evidence="2" id="KW-0614">Plasmid</keyword>
<sequence>MTDSRRPSATPAAAAAPRAWWRDGLWWRRAALTYGVALLAGAAAAAVGMPLPWMLGPFFACGVISALGVRLASVPLGRELGQMAVGLAVGMRFTPATLLATLSLAPAMLGATVYVVAYTMLGAMLFRPLAGCSPSTAFFATAAGGVADMAVVAKDKGADAASVAIVHALRVSCTVAIVPLLAVSYGQGGTAPAPVPGDASLLLLPLLILAAFGTVWLLKHTPLPNPWLIGPMFLSIAVGASGLARITIPPLLIVLAQLLIGAWLGTRFRREVLVTLPRVALAGIVVALFMIVAAFAGAELLALATGLPLTTAFLALAPAAVTEMVITAKAMHLDAEIVTAFHVMRIFLVCSTVLAAFRLYNLLRRLARPRAQ</sequence>
<feature type="transmembrane region" description="Helical" evidence="1">
    <location>
        <begin position="280"/>
        <end position="304"/>
    </location>
</feature>
<feature type="transmembrane region" description="Helical" evidence="1">
    <location>
        <begin position="98"/>
        <end position="121"/>
    </location>
</feature>
<dbReference type="KEGG" id="cmag:CBW24_15395"/>
<dbReference type="GO" id="GO:0016020">
    <property type="term" value="C:membrane"/>
    <property type="evidence" value="ECO:0007669"/>
    <property type="project" value="InterPro"/>
</dbReference>
<dbReference type="NCBIfam" id="TIGR03082">
    <property type="entry name" value="Gneg_AbrB_dup"/>
    <property type="match status" value="2"/>
</dbReference>